<proteinExistence type="predicted"/>
<accession>A0ABU8IU01</accession>
<evidence type="ECO:0000313" key="1">
    <source>
        <dbReference type="EMBL" id="MEI5998939.1"/>
    </source>
</evidence>
<reference evidence="1 2" key="1">
    <citation type="journal article" date="2022" name="Arch. Microbiol.">
        <title>Paraburkholderia bengalensis sp. nov. isolated from roots of Oryza sativa, IR64.</title>
        <authorList>
            <person name="Nag P."/>
            <person name="Mondal N."/>
            <person name="Sarkar J."/>
            <person name="Das S."/>
        </authorList>
    </citation>
    <scope>NUCLEOTIDE SEQUENCE [LARGE SCALE GENOMIC DNA]</scope>
    <source>
        <strain evidence="1 2">IR64_4_BI</strain>
    </source>
</reference>
<protein>
    <recommendedName>
        <fullName evidence="3">DUF1843 domain-containing protein</fullName>
    </recommendedName>
</protein>
<dbReference type="Proteomes" id="UP001386437">
    <property type="component" value="Unassembled WGS sequence"/>
</dbReference>
<organism evidence="1 2">
    <name type="scientific">Paraburkholderia bengalensis</name>
    <dbReference type="NCBI Taxonomy" id="2747562"/>
    <lineage>
        <taxon>Bacteria</taxon>
        <taxon>Pseudomonadati</taxon>
        <taxon>Pseudomonadota</taxon>
        <taxon>Betaproteobacteria</taxon>
        <taxon>Burkholderiales</taxon>
        <taxon>Burkholderiaceae</taxon>
        <taxon>Paraburkholderia</taxon>
    </lineage>
</organism>
<dbReference type="RefSeq" id="WP_336599058.1">
    <property type="nucleotide sequence ID" value="NZ_JACFYJ010000027.1"/>
</dbReference>
<evidence type="ECO:0008006" key="3">
    <source>
        <dbReference type="Google" id="ProtNLM"/>
    </source>
</evidence>
<keyword evidence="2" id="KW-1185">Reference proteome</keyword>
<dbReference type="EMBL" id="JACFYJ010000027">
    <property type="protein sequence ID" value="MEI5998939.1"/>
    <property type="molecule type" value="Genomic_DNA"/>
</dbReference>
<name>A0ABU8IU01_9BURK</name>
<sequence>MSEKGVMGFPREPAPARETDLYVIKLALGHADKGLREARRMMVDVAPSDDYAKAMDALEAAQRALRIFET</sequence>
<comment type="caution">
    <text evidence="1">The sequence shown here is derived from an EMBL/GenBank/DDBJ whole genome shotgun (WGS) entry which is preliminary data.</text>
</comment>
<evidence type="ECO:0000313" key="2">
    <source>
        <dbReference type="Proteomes" id="UP001386437"/>
    </source>
</evidence>
<gene>
    <name evidence="1" type="ORF">H3V53_17525</name>
</gene>